<evidence type="ECO:0000256" key="2">
    <source>
        <dbReference type="SAM" id="Phobius"/>
    </source>
</evidence>
<keyword evidence="4" id="KW-1185">Reference proteome</keyword>
<organism evidence="3 4">
    <name type="scientific">Lophiostoma macrostomum CBS 122681</name>
    <dbReference type="NCBI Taxonomy" id="1314788"/>
    <lineage>
        <taxon>Eukaryota</taxon>
        <taxon>Fungi</taxon>
        <taxon>Dikarya</taxon>
        <taxon>Ascomycota</taxon>
        <taxon>Pezizomycotina</taxon>
        <taxon>Dothideomycetes</taxon>
        <taxon>Pleosporomycetidae</taxon>
        <taxon>Pleosporales</taxon>
        <taxon>Lophiostomataceae</taxon>
        <taxon>Lophiostoma</taxon>
    </lineage>
</organism>
<evidence type="ECO:0000313" key="3">
    <source>
        <dbReference type="EMBL" id="KAF2660967.1"/>
    </source>
</evidence>
<keyword evidence="2" id="KW-0812">Transmembrane</keyword>
<feature type="transmembrane region" description="Helical" evidence="2">
    <location>
        <begin position="51"/>
        <end position="72"/>
    </location>
</feature>
<feature type="transmembrane region" description="Helical" evidence="2">
    <location>
        <begin position="110"/>
        <end position="128"/>
    </location>
</feature>
<dbReference type="AlphaFoldDB" id="A0A6A6TP48"/>
<accession>A0A6A6TP48</accession>
<sequence length="246" mass="27456">METAARLGQQDGMQRPDADPGANAKEEDRSPLPYDFFDKIIELGFHPLCSLLLPVLAVAAICIPVHTSFFLVTSEVERTLVSAAHHYNVDHATQLEEPTQYTIDSKTMNLLFGEAFGVLVPATFALFWGWVSLWLPREKLLRVPPMPFLSEVCVWLIVNCVASFGVFFYILRHENGSARGRGCYTYIDKKGRQIAKCSLESAACYTSRWPEHVSRFNADQICYEAQPNAVHCVSASKAHSAAPQFA</sequence>
<name>A0A6A6TP48_9PLEO</name>
<dbReference type="EMBL" id="MU004296">
    <property type="protein sequence ID" value="KAF2660967.1"/>
    <property type="molecule type" value="Genomic_DNA"/>
</dbReference>
<feature type="compositionally biased region" description="Basic and acidic residues" evidence="1">
    <location>
        <begin position="14"/>
        <end position="30"/>
    </location>
</feature>
<feature type="region of interest" description="Disordered" evidence="1">
    <location>
        <begin position="1"/>
        <end position="30"/>
    </location>
</feature>
<keyword evidence="2" id="KW-1133">Transmembrane helix</keyword>
<keyword evidence="2" id="KW-0472">Membrane</keyword>
<evidence type="ECO:0000256" key="1">
    <source>
        <dbReference type="SAM" id="MobiDB-lite"/>
    </source>
</evidence>
<reference evidence="3" key="1">
    <citation type="journal article" date="2020" name="Stud. Mycol.">
        <title>101 Dothideomycetes genomes: a test case for predicting lifestyles and emergence of pathogens.</title>
        <authorList>
            <person name="Haridas S."/>
            <person name="Albert R."/>
            <person name="Binder M."/>
            <person name="Bloem J."/>
            <person name="Labutti K."/>
            <person name="Salamov A."/>
            <person name="Andreopoulos B."/>
            <person name="Baker S."/>
            <person name="Barry K."/>
            <person name="Bills G."/>
            <person name="Bluhm B."/>
            <person name="Cannon C."/>
            <person name="Castanera R."/>
            <person name="Culley D."/>
            <person name="Daum C."/>
            <person name="Ezra D."/>
            <person name="Gonzalez J."/>
            <person name="Henrissat B."/>
            <person name="Kuo A."/>
            <person name="Liang C."/>
            <person name="Lipzen A."/>
            <person name="Lutzoni F."/>
            <person name="Magnuson J."/>
            <person name="Mondo S."/>
            <person name="Nolan M."/>
            <person name="Ohm R."/>
            <person name="Pangilinan J."/>
            <person name="Park H.-J."/>
            <person name="Ramirez L."/>
            <person name="Alfaro M."/>
            <person name="Sun H."/>
            <person name="Tritt A."/>
            <person name="Yoshinaga Y."/>
            <person name="Zwiers L.-H."/>
            <person name="Turgeon B."/>
            <person name="Goodwin S."/>
            <person name="Spatafora J."/>
            <person name="Crous P."/>
            <person name="Grigoriev I."/>
        </authorList>
    </citation>
    <scope>NUCLEOTIDE SEQUENCE</scope>
    <source>
        <strain evidence="3">CBS 122681</strain>
    </source>
</reference>
<feature type="transmembrane region" description="Helical" evidence="2">
    <location>
        <begin position="148"/>
        <end position="171"/>
    </location>
</feature>
<dbReference type="OrthoDB" id="10479521at2759"/>
<evidence type="ECO:0000313" key="4">
    <source>
        <dbReference type="Proteomes" id="UP000799324"/>
    </source>
</evidence>
<proteinExistence type="predicted"/>
<dbReference type="Proteomes" id="UP000799324">
    <property type="component" value="Unassembled WGS sequence"/>
</dbReference>
<protein>
    <submittedName>
        <fullName evidence="3">Uncharacterized protein</fullName>
    </submittedName>
</protein>
<gene>
    <name evidence="3" type="ORF">K491DRAFT_754206</name>
</gene>